<feature type="domain" description="DUF4123" evidence="1">
    <location>
        <begin position="19"/>
        <end position="122"/>
    </location>
</feature>
<evidence type="ECO:0000259" key="1">
    <source>
        <dbReference type="Pfam" id="PF13503"/>
    </source>
</evidence>
<comment type="caution">
    <text evidence="2">The sequence shown here is derived from an EMBL/GenBank/DDBJ whole genome shotgun (WGS) entry which is preliminary data.</text>
</comment>
<dbReference type="Pfam" id="PF13503">
    <property type="entry name" value="DUF4123"/>
    <property type="match status" value="1"/>
</dbReference>
<evidence type="ECO:0000313" key="3">
    <source>
        <dbReference type="Proteomes" id="UP000018211"/>
    </source>
</evidence>
<accession>A0AAV2VMH2</accession>
<protein>
    <recommendedName>
        <fullName evidence="1">DUF4123 domain-containing protein</fullName>
    </recommendedName>
</protein>
<dbReference type="AlphaFoldDB" id="A0AAV2VMH2"/>
<dbReference type="RefSeq" id="WP_022611235.1">
    <property type="nucleotide sequence ID" value="NZ_LK391965.1"/>
</dbReference>
<gene>
    <name evidence="2" type="ORF">VIBNISOn1_1610053</name>
</gene>
<organism evidence="2 3">
    <name type="scientific">Vibrio nigripulchritudo SOn1</name>
    <dbReference type="NCBI Taxonomy" id="1238450"/>
    <lineage>
        <taxon>Bacteria</taxon>
        <taxon>Pseudomonadati</taxon>
        <taxon>Pseudomonadota</taxon>
        <taxon>Gammaproteobacteria</taxon>
        <taxon>Vibrionales</taxon>
        <taxon>Vibrionaceae</taxon>
        <taxon>Vibrio</taxon>
    </lineage>
</organism>
<proteinExistence type="predicted"/>
<name>A0AAV2VMH2_9VIBR</name>
<dbReference type="EMBL" id="CAOF01000070">
    <property type="protein sequence ID" value="CCO45931.1"/>
    <property type="molecule type" value="Genomic_DNA"/>
</dbReference>
<dbReference type="InterPro" id="IPR025391">
    <property type="entry name" value="DUF4123"/>
</dbReference>
<dbReference type="Proteomes" id="UP000018211">
    <property type="component" value="Unassembled WGS sequence"/>
</dbReference>
<sequence>MMNHKYILVIDELRTGYLEEVRTLNEEQWGLLYQGTHWMPQLDKSPIWVEVKPKDKLWEKWLSDDMWASSSVVFEFPVETMKQDILNTLQRNITVYSEDQRWFFFRFYSPNTISRCASFLDEKGISGLLGFASSLYFTSEISDVKNIKSITNKATNINRSPLVLNDRLVKELTS</sequence>
<reference evidence="2 3" key="1">
    <citation type="journal article" date="2013" name="ISME J.">
        <title>Comparative genomics of pathogenic lineages of Vibrio nigripulchritudo identifies virulence-associated traits.</title>
        <authorList>
            <person name="Goudenege D."/>
            <person name="Labreuche Y."/>
            <person name="Krin E."/>
            <person name="Ansquer D."/>
            <person name="Mangenot S."/>
            <person name="Calteau A."/>
            <person name="Medigue C."/>
            <person name="Mazel D."/>
            <person name="Polz M.F."/>
            <person name="Le Roux F."/>
        </authorList>
    </citation>
    <scope>NUCLEOTIDE SEQUENCE [LARGE SCALE GENOMIC DNA]</scope>
    <source>
        <strain evidence="2 3">SOn1</strain>
    </source>
</reference>
<evidence type="ECO:0000313" key="2">
    <source>
        <dbReference type="EMBL" id="CCO45931.1"/>
    </source>
</evidence>